<evidence type="ECO:0000256" key="1">
    <source>
        <dbReference type="SAM" id="MobiDB-lite"/>
    </source>
</evidence>
<dbReference type="EMBL" id="AK368206">
    <property type="protein sequence ID" value="BAJ99409.1"/>
    <property type="molecule type" value="mRNA"/>
</dbReference>
<accession>F2DWD8</accession>
<feature type="compositionally biased region" description="Polar residues" evidence="1">
    <location>
        <begin position="79"/>
        <end position="95"/>
    </location>
</feature>
<protein>
    <submittedName>
        <fullName evidence="2">Predicted protein</fullName>
    </submittedName>
</protein>
<feature type="compositionally biased region" description="Low complexity" evidence="1">
    <location>
        <begin position="65"/>
        <end position="78"/>
    </location>
</feature>
<feature type="non-terminal residue" evidence="2">
    <location>
        <position position="1"/>
    </location>
</feature>
<evidence type="ECO:0000313" key="2">
    <source>
        <dbReference type="EMBL" id="BAJ99409.1"/>
    </source>
</evidence>
<reference evidence="2" key="1">
    <citation type="journal article" date="2011" name="Plant Physiol.">
        <title>Comprehensive sequence analysis of 24,783 barley full-length cDNAs derived from 12 clone libraries.</title>
        <authorList>
            <person name="Matsumoto T."/>
            <person name="Tanaka T."/>
            <person name="Sakai H."/>
            <person name="Amano N."/>
            <person name="Kanamori H."/>
            <person name="Kurita K."/>
            <person name="Kikuta A."/>
            <person name="Kamiya K."/>
            <person name="Yamamoto M."/>
            <person name="Ikawa H."/>
            <person name="Fujii N."/>
            <person name="Hori K."/>
            <person name="Itoh T."/>
            <person name="Sato K."/>
        </authorList>
    </citation>
    <scope>NUCLEOTIDE SEQUENCE</scope>
    <source>
        <tissue evidence="2">Shoot and root</tissue>
    </source>
</reference>
<sequence length="125" mass="12618">KTPTSYVAPIPYVTPTNNIPSTSVAPSVVAPTVVAPTTVAPTTVAPTKVSTASVALTTVAPSTTAPTTVAPTAVSPKTSVSELNTKNSVQPTSATSNQLTLAEVANDVKVSAKQPTIFMAESNLR</sequence>
<name>F2DWD8_HORVV</name>
<dbReference type="AlphaFoldDB" id="F2DWD8"/>
<feature type="region of interest" description="Disordered" evidence="1">
    <location>
        <begin position="65"/>
        <end position="95"/>
    </location>
</feature>
<proteinExistence type="evidence at transcript level"/>
<organism evidence="2">
    <name type="scientific">Hordeum vulgare subsp. vulgare</name>
    <name type="common">Domesticated barley</name>
    <dbReference type="NCBI Taxonomy" id="112509"/>
    <lineage>
        <taxon>Eukaryota</taxon>
        <taxon>Viridiplantae</taxon>
        <taxon>Streptophyta</taxon>
        <taxon>Embryophyta</taxon>
        <taxon>Tracheophyta</taxon>
        <taxon>Spermatophyta</taxon>
        <taxon>Magnoliopsida</taxon>
        <taxon>Liliopsida</taxon>
        <taxon>Poales</taxon>
        <taxon>Poaceae</taxon>
        <taxon>BOP clade</taxon>
        <taxon>Pooideae</taxon>
        <taxon>Triticodae</taxon>
        <taxon>Triticeae</taxon>
        <taxon>Hordeinae</taxon>
        <taxon>Hordeum</taxon>
    </lineage>
</organism>